<name>A0ABR6PPU7_9SPHI</name>
<feature type="compositionally biased region" description="Gly residues" evidence="1">
    <location>
        <begin position="248"/>
        <end position="259"/>
    </location>
</feature>
<dbReference type="PROSITE" id="PS51257">
    <property type="entry name" value="PROKAR_LIPOPROTEIN"/>
    <property type="match status" value="1"/>
</dbReference>
<dbReference type="EMBL" id="JACHCB010000014">
    <property type="protein sequence ID" value="MBB6111798.1"/>
    <property type="molecule type" value="Genomic_DNA"/>
</dbReference>
<organism evidence="2 3">
    <name type="scientific">Mucilaginibacter lappiensis</name>
    <dbReference type="NCBI Taxonomy" id="354630"/>
    <lineage>
        <taxon>Bacteria</taxon>
        <taxon>Pseudomonadati</taxon>
        <taxon>Bacteroidota</taxon>
        <taxon>Sphingobacteriia</taxon>
        <taxon>Sphingobacteriales</taxon>
        <taxon>Sphingobacteriaceae</taxon>
        <taxon>Mucilaginibacter</taxon>
    </lineage>
</organism>
<keyword evidence="3" id="KW-1185">Reference proteome</keyword>
<evidence type="ECO:0000256" key="1">
    <source>
        <dbReference type="SAM" id="MobiDB-lite"/>
    </source>
</evidence>
<feature type="compositionally biased region" description="Gly residues" evidence="1">
    <location>
        <begin position="271"/>
        <end position="280"/>
    </location>
</feature>
<feature type="region of interest" description="Disordered" evidence="1">
    <location>
        <begin position="240"/>
        <end position="306"/>
    </location>
</feature>
<dbReference type="Proteomes" id="UP000541583">
    <property type="component" value="Unassembled WGS sequence"/>
</dbReference>
<dbReference type="RefSeq" id="WP_076376556.1">
    <property type="nucleotide sequence ID" value="NZ_FTMG01000014.1"/>
</dbReference>
<feature type="compositionally biased region" description="Pro residues" evidence="1">
    <location>
        <begin position="260"/>
        <end position="270"/>
    </location>
</feature>
<evidence type="ECO:0000313" key="3">
    <source>
        <dbReference type="Proteomes" id="UP000541583"/>
    </source>
</evidence>
<sequence>MKKRTLSFITVLFSLCLLIFACRKEINNLVVNDHPNVSADLLESAKIWNEKIVAQSAAINQKTENFVTLKPQWKDSWTIDSKPGTKFIAVPTIEDHVSNRSINIRRLYVFEANNNQITDGKIIEFVGFNYPVDHELDNLIKNFHSNTIVGFNGAIIQCDLNFRWTEGAVYENGNIKQNDITIAKSTHSKDIYLSKYSLDANGIAVYQEITYLYTPDGRLRVQDASGSGLASGSGFGGTLSEVVISGTPTGGNPGGGGGFPPNPPTNPPPSGGGSGGGTGGPSAPDPAPNPTPSTEDTDGNGKPVSTDCSSFAFTKTSTANWQEAGVRNIRLKWVWIGGGSAVRELYVPSVVFGLPTQYQNSNGSITTLSASQAAVVAAKITESVKLLTYMEFRNSPYSPSDATVISYFKTQLQIGMATQRGTAGATGSGSNQIIFKDEQRSSFFPFSCN</sequence>
<comment type="caution">
    <text evidence="2">The sequence shown here is derived from an EMBL/GenBank/DDBJ whole genome shotgun (WGS) entry which is preliminary data.</text>
</comment>
<accession>A0ABR6PPU7</accession>
<reference evidence="2 3" key="1">
    <citation type="submission" date="2020-08" db="EMBL/GenBank/DDBJ databases">
        <title>Genomic Encyclopedia of Type Strains, Phase IV (KMG-V): Genome sequencing to study the core and pangenomes of soil and plant-associated prokaryotes.</title>
        <authorList>
            <person name="Whitman W."/>
        </authorList>
    </citation>
    <scope>NUCLEOTIDE SEQUENCE [LARGE SCALE GENOMIC DNA]</scope>
    <source>
        <strain evidence="2 3">ANJLi2</strain>
    </source>
</reference>
<protein>
    <recommendedName>
        <fullName evidence="4">Collagen-like protein</fullName>
    </recommendedName>
</protein>
<proteinExistence type="predicted"/>
<evidence type="ECO:0000313" key="2">
    <source>
        <dbReference type="EMBL" id="MBB6111798.1"/>
    </source>
</evidence>
<gene>
    <name evidence="2" type="ORF">HDF23_004570</name>
</gene>
<evidence type="ECO:0008006" key="4">
    <source>
        <dbReference type="Google" id="ProtNLM"/>
    </source>
</evidence>